<dbReference type="Pfam" id="PF01408">
    <property type="entry name" value="GFO_IDH_MocA"/>
    <property type="match status" value="1"/>
</dbReference>
<dbReference type="Gene3D" id="3.40.50.720">
    <property type="entry name" value="NAD(P)-binding Rossmann-like Domain"/>
    <property type="match status" value="1"/>
</dbReference>
<reference evidence="4 5" key="1">
    <citation type="journal article" date="2014" name="Int. J. Syst. Evol. Microbiol.">
        <title>Complete genome sequence of Corynebacterium casei LMG S-19264T (=DSM 44701T), isolated from a smear-ripened cheese.</title>
        <authorList>
            <consortium name="US DOE Joint Genome Institute (JGI-PGF)"/>
            <person name="Walter F."/>
            <person name="Albersmeier A."/>
            <person name="Kalinowski J."/>
            <person name="Ruckert C."/>
        </authorList>
    </citation>
    <scope>NUCLEOTIDE SEQUENCE [LARGE SCALE GENOMIC DNA]</scope>
    <source>
        <strain evidence="4 5">KCTC 19473</strain>
    </source>
</reference>
<dbReference type="GO" id="GO:0016491">
    <property type="term" value="F:oxidoreductase activity"/>
    <property type="evidence" value="ECO:0007669"/>
    <property type="project" value="UniProtKB-KW"/>
</dbReference>
<evidence type="ECO:0000313" key="4">
    <source>
        <dbReference type="EMBL" id="GHD31184.1"/>
    </source>
</evidence>
<name>A0A918XHQ9_9ACTN</name>
<gene>
    <name evidence="4" type="ORF">GCM10007147_33810</name>
</gene>
<keyword evidence="1" id="KW-0560">Oxidoreductase</keyword>
<keyword evidence="5" id="KW-1185">Reference proteome</keyword>
<feature type="domain" description="GFO/IDH/MocA-like oxidoreductase" evidence="3">
    <location>
        <begin position="156"/>
        <end position="237"/>
    </location>
</feature>
<dbReference type="AlphaFoldDB" id="A0A918XHQ9"/>
<dbReference type="Proteomes" id="UP000654947">
    <property type="component" value="Unassembled WGS sequence"/>
</dbReference>
<evidence type="ECO:0000256" key="1">
    <source>
        <dbReference type="ARBA" id="ARBA00023002"/>
    </source>
</evidence>
<dbReference type="GO" id="GO:0000166">
    <property type="term" value="F:nucleotide binding"/>
    <property type="evidence" value="ECO:0007669"/>
    <property type="project" value="InterPro"/>
</dbReference>
<comment type="caution">
    <text evidence="4">The sequence shown here is derived from an EMBL/GenBank/DDBJ whole genome shotgun (WGS) entry which is preliminary data.</text>
</comment>
<dbReference type="Gene3D" id="3.30.360.10">
    <property type="entry name" value="Dihydrodipicolinate Reductase, domain 2"/>
    <property type="match status" value="1"/>
</dbReference>
<evidence type="ECO:0000259" key="3">
    <source>
        <dbReference type="Pfam" id="PF22725"/>
    </source>
</evidence>
<dbReference type="EMBL" id="BMXL01000020">
    <property type="protein sequence ID" value="GHD31184.1"/>
    <property type="molecule type" value="Genomic_DNA"/>
</dbReference>
<accession>A0A918XHQ9</accession>
<dbReference type="InterPro" id="IPR055170">
    <property type="entry name" value="GFO_IDH_MocA-like_dom"/>
</dbReference>
<dbReference type="PANTHER" id="PTHR43818:SF11">
    <property type="entry name" value="BCDNA.GH03377"/>
    <property type="match status" value="1"/>
</dbReference>
<proteinExistence type="predicted"/>
<feature type="domain" description="Gfo/Idh/MocA-like oxidoreductase N-terminal" evidence="2">
    <location>
        <begin position="3"/>
        <end position="115"/>
    </location>
</feature>
<evidence type="ECO:0000313" key="5">
    <source>
        <dbReference type="Proteomes" id="UP000654947"/>
    </source>
</evidence>
<dbReference type="Pfam" id="PF22725">
    <property type="entry name" value="GFO_IDH_MocA_C3"/>
    <property type="match status" value="1"/>
</dbReference>
<dbReference type="SUPFAM" id="SSF55347">
    <property type="entry name" value="Glyceraldehyde-3-phosphate dehydrogenase-like, C-terminal domain"/>
    <property type="match status" value="1"/>
</dbReference>
<dbReference type="PANTHER" id="PTHR43818">
    <property type="entry name" value="BCDNA.GH03377"/>
    <property type="match status" value="1"/>
</dbReference>
<sequence>MGVRFGLLGTGFWANETHAAALDAHPDAELVGVWGRDPAKAAALAERYGAQAHQDVDALLKEVDAVAIALPPDVQAELALRAARAGCHLLLDKPVSLSTSMADQLTVEAESRELASVVFFTARFSEEVERFHSGAQGQDWHGARAHLFASIFEPGNPFGASPWRRAKGGLWDLGPHALALTLPVLGQVQRVSALAGPKETVHLLTEHAGGAVGSFALTVDAPTAAQTFEVVLHGEQGWRPVPTGSRDPVSAFGTAIDRLIAQIDGEKGDPCGVRFGRDVVAVLEAAEWSLSSGRTERVAPAPGW</sequence>
<protein>
    <submittedName>
        <fullName evidence="4">Oxidoreductase</fullName>
    </submittedName>
</protein>
<dbReference type="RefSeq" id="WP_193518299.1">
    <property type="nucleotide sequence ID" value="NZ_BMXL01000020.1"/>
</dbReference>
<dbReference type="InterPro" id="IPR036291">
    <property type="entry name" value="NAD(P)-bd_dom_sf"/>
</dbReference>
<dbReference type="SUPFAM" id="SSF51735">
    <property type="entry name" value="NAD(P)-binding Rossmann-fold domains"/>
    <property type="match status" value="1"/>
</dbReference>
<dbReference type="InterPro" id="IPR050463">
    <property type="entry name" value="Gfo/Idh/MocA_oxidrdct_glycsds"/>
</dbReference>
<organism evidence="4 5">
    <name type="scientific">Nocardiopsis kunsanensis</name>
    <dbReference type="NCBI Taxonomy" id="141693"/>
    <lineage>
        <taxon>Bacteria</taxon>
        <taxon>Bacillati</taxon>
        <taxon>Actinomycetota</taxon>
        <taxon>Actinomycetes</taxon>
        <taxon>Streptosporangiales</taxon>
        <taxon>Nocardiopsidaceae</taxon>
        <taxon>Nocardiopsis</taxon>
    </lineage>
</organism>
<evidence type="ECO:0000259" key="2">
    <source>
        <dbReference type="Pfam" id="PF01408"/>
    </source>
</evidence>
<dbReference type="InterPro" id="IPR000683">
    <property type="entry name" value="Gfo/Idh/MocA-like_OxRdtase_N"/>
</dbReference>